<comment type="caution">
    <text evidence="2">The sequence shown here is derived from an EMBL/GenBank/DDBJ whole genome shotgun (WGS) entry which is preliminary data.</text>
</comment>
<feature type="region of interest" description="Disordered" evidence="1">
    <location>
        <begin position="1"/>
        <end position="21"/>
    </location>
</feature>
<evidence type="ECO:0000313" key="3">
    <source>
        <dbReference type="Proteomes" id="UP000712600"/>
    </source>
</evidence>
<evidence type="ECO:0000256" key="1">
    <source>
        <dbReference type="SAM" id="MobiDB-lite"/>
    </source>
</evidence>
<organism evidence="2 3">
    <name type="scientific">Brassica cretica</name>
    <name type="common">Mustard</name>
    <dbReference type="NCBI Taxonomy" id="69181"/>
    <lineage>
        <taxon>Eukaryota</taxon>
        <taxon>Viridiplantae</taxon>
        <taxon>Streptophyta</taxon>
        <taxon>Embryophyta</taxon>
        <taxon>Tracheophyta</taxon>
        <taxon>Spermatophyta</taxon>
        <taxon>Magnoliopsida</taxon>
        <taxon>eudicotyledons</taxon>
        <taxon>Gunneridae</taxon>
        <taxon>Pentapetalae</taxon>
        <taxon>rosids</taxon>
        <taxon>malvids</taxon>
        <taxon>Brassicales</taxon>
        <taxon>Brassicaceae</taxon>
        <taxon>Brassiceae</taxon>
        <taxon>Brassica</taxon>
    </lineage>
</organism>
<dbReference type="EMBL" id="QGKX02000996">
    <property type="protein sequence ID" value="KAF3555278.1"/>
    <property type="molecule type" value="Genomic_DNA"/>
</dbReference>
<protein>
    <submittedName>
        <fullName evidence="2">Uncharacterized protein</fullName>
    </submittedName>
</protein>
<accession>A0A8S9QVK1</accession>
<feature type="compositionally biased region" description="Basic and acidic residues" evidence="1">
    <location>
        <begin position="1"/>
        <end position="14"/>
    </location>
</feature>
<gene>
    <name evidence="2" type="ORF">F2Q69_00013221</name>
</gene>
<reference evidence="2" key="1">
    <citation type="submission" date="2019-12" db="EMBL/GenBank/DDBJ databases">
        <title>Genome sequencing and annotation of Brassica cretica.</title>
        <authorList>
            <person name="Studholme D.J."/>
            <person name="Sarris P."/>
        </authorList>
    </citation>
    <scope>NUCLEOTIDE SEQUENCE</scope>
    <source>
        <strain evidence="2">PFS-109/04</strain>
        <tissue evidence="2">Leaf</tissue>
    </source>
</reference>
<dbReference type="AlphaFoldDB" id="A0A8S9QVK1"/>
<sequence length="88" mass="9378">MSSVGRRDDGRESGGEVSQKVPLSNGSALLLDLLSSEVGGCLASSFLCIDGMLHLLLHKRHCSSEIILASVINHCGVSRPWLLTVLSF</sequence>
<name>A0A8S9QVK1_BRACR</name>
<dbReference type="Proteomes" id="UP000712600">
    <property type="component" value="Unassembled WGS sequence"/>
</dbReference>
<evidence type="ECO:0000313" key="2">
    <source>
        <dbReference type="EMBL" id="KAF3555278.1"/>
    </source>
</evidence>
<proteinExistence type="predicted"/>